<dbReference type="Proteomes" id="UP001183222">
    <property type="component" value="Unassembled WGS sequence"/>
</dbReference>
<evidence type="ECO:0008006" key="4">
    <source>
        <dbReference type="Google" id="ProtNLM"/>
    </source>
</evidence>
<evidence type="ECO:0000313" key="3">
    <source>
        <dbReference type="Proteomes" id="UP001183222"/>
    </source>
</evidence>
<sequence length="105" mass="10851">MTRGIGALGPMLVIVLVLAGLALVMRWAFGSGYGRTTRPAVPAEEGLLVLVATVSAPATARALRAVLSDAGIRSTQRSPAPHRTDVLVFPDDAARARSLAASFSP</sequence>
<keyword evidence="3" id="KW-1185">Reference proteome</keyword>
<organism evidence="2 3">
    <name type="scientific">Blastococcus goldschmidtiae</name>
    <dbReference type="NCBI Taxonomy" id="3075546"/>
    <lineage>
        <taxon>Bacteria</taxon>
        <taxon>Bacillati</taxon>
        <taxon>Actinomycetota</taxon>
        <taxon>Actinomycetes</taxon>
        <taxon>Geodermatophilales</taxon>
        <taxon>Geodermatophilaceae</taxon>
        <taxon>Blastococcus</taxon>
    </lineage>
</organism>
<gene>
    <name evidence="2" type="ORF">RM425_17720</name>
</gene>
<keyword evidence="1" id="KW-1133">Transmembrane helix</keyword>
<reference evidence="3" key="1">
    <citation type="submission" date="2023-07" db="EMBL/GenBank/DDBJ databases">
        <title>30 novel species of actinomycetes from the DSMZ collection.</title>
        <authorList>
            <person name="Nouioui I."/>
        </authorList>
    </citation>
    <scope>NUCLEOTIDE SEQUENCE [LARGE SCALE GENOMIC DNA]</scope>
    <source>
        <strain evidence="3">DSM 46792</strain>
    </source>
</reference>
<feature type="transmembrane region" description="Helical" evidence="1">
    <location>
        <begin position="7"/>
        <end position="27"/>
    </location>
</feature>
<dbReference type="RefSeq" id="WP_311346544.1">
    <property type="nucleotide sequence ID" value="NZ_JAVREI010000015.1"/>
</dbReference>
<dbReference type="EMBL" id="JAVREI010000015">
    <property type="protein sequence ID" value="MDT0277741.1"/>
    <property type="molecule type" value="Genomic_DNA"/>
</dbReference>
<evidence type="ECO:0000313" key="2">
    <source>
        <dbReference type="EMBL" id="MDT0277741.1"/>
    </source>
</evidence>
<protein>
    <recommendedName>
        <fullName evidence="4">DUF2007 domain-containing protein</fullName>
    </recommendedName>
</protein>
<keyword evidence="1" id="KW-0472">Membrane</keyword>
<keyword evidence="1" id="KW-0812">Transmembrane</keyword>
<proteinExistence type="predicted"/>
<name>A0ABU2KC30_9ACTN</name>
<accession>A0ABU2KC30</accession>
<comment type="caution">
    <text evidence="2">The sequence shown here is derived from an EMBL/GenBank/DDBJ whole genome shotgun (WGS) entry which is preliminary data.</text>
</comment>
<evidence type="ECO:0000256" key="1">
    <source>
        <dbReference type="SAM" id="Phobius"/>
    </source>
</evidence>